<protein>
    <recommendedName>
        <fullName evidence="3">Lipoprotein</fullName>
    </recommendedName>
</protein>
<comment type="caution">
    <text evidence="1">The sequence shown here is derived from an EMBL/GenBank/DDBJ whole genome shotgun (WGS) entry which is preliminary data.</text>
</comment>
<keyword evidence="2" id="KW-1185">Reference proteome</keyword>
<proteinExistence type="predicted"/>
<dbReference type="Proteomes" id="UP000298264">
    <property type="component" value="Unassembled WGS sequence"/>
</dbReference>
<evidence type="ECO:0000313" key="2">
    <source>
        <dbReference type="Proteomes" id="UP000298264"/>
    </source>
</evidence>
<gene>
    <name evidence="1" type="ORF">EHS11_00475</name>
</gene>
<dbReference type="OrthoDB" id="334127at2"/>
<dbReference type="EMBL" id="RQHV01000002">
    <property type="protein sequence ID" value="TGN14715.1"/>
    <property type="molecule type" value="Genomic_DNA"/>
</dbReference>
<evidence type="ECO:0000313" key="1">
    <source>
        <dbReference type="EMBL" id="TGN14715.1"/>
    </source>
</evidence>
<organism evidence="1 2">
    <name type="scientific">Leptospira ilyithenensis</name>
    <dbReference type="NCBI Taxonomy" id="2484901"/>
    <lineage>
        <taxon>Bacteria</taxon>
        <taxon>Pseudomonadati</taxon>
        <taxon>Spirochaetota</taxon>
        <taxon>Spirochaetia</taxon>
        <taxon>Leptospirales</taxon>
        <taxon>Leptospiraceae</taxon>
        <taxon>Leptospira</taxon>
    </lineage>
</organism>
<reference evidence="1" key="1">
    <citation type="journal article" date="2019" name="PLoS Negl. Trop. Dis.">
        <title>Revisiting the worldwide diversity of Leptospira species in the environment.</title>
        <authorList>
            <person name="Vincent A.T."/>
            <person name="Schiettekatte O."/>
            <person name="Bourhy P."/>
            <person name="Veyrier F.J."/>
            <person name="Picardeau M."/>
        </authorList>
    </citation>
    <scope>NUCLEOTIDE SEQUENCE [LARGE SCALE GENOMIC DNA]</scope>
    <source>
        <strain evidence="1">201400974</strain>
    </source>
</reference>
<name>A0A4R9LUW7_9LEPT</name>
<dbReference type="NCBIfam" id="NF047434">
    <property type="entry name" value="LA_0364_fam_lipo"/>
    <property type="match status" value="1"/>
</dbReference>
<dbReference type="AlphaFoldDB" id="A0A4R9LUW7"/>
<sequence length="85" mass="9558">MRYFPILLLSFCLIRCGSPFSPRSGCYEKNKCSTIEGTCFLQNDLFYRFAANSGEYSNQDLSILIGTCIGLEKSCRKNCDSGTIF</sequence>
<dbReference type="RefSeq" id="WP_135762461.1">
    <property type="nucleotide sequence ID" value="NZ_RQHV01000002.1"/>
</dbReference>
<evidence type="ECO:0008006" key="3">
    <source>
        <dbReference type="Google" id="ProtNLM"/>
    </source>
</evidence>
<accession>A0A4R9LUW7</accession>